<feature type="signal peptide" evidence="1">
    <location>
        <begin position="1"/>
        <end position="25"/>
    </location>
</feature>
<dbReference type="AlphaFoldDB" id="A0A238J7E2"/>
<evidence type="ECO:0000313" key="3">
    <source>
        <dbReference type="Proteomes" id="UP000201838"/>
    </source>
</evidence>
<proteinExistence type="predicted"/>
<feature type="chain" id="PRO_5012579354" description="EF-hand domain-containing protein" evidence="1">
    <location>
        <begin position="26"/>
        <end position="471"/>
    </location>
</feature>
<dbReference type="OrthoDB" id="9815249at2"/>
<evidence type="ECO:0000256" key="1">
    <source>
        <dbReference type="SAM" id="SignalP"/>
    </source>
</evidence>
<dbReference type="RefSeq" id="WP_093975964.1">
    <property type="nucleotide sequence ID" value="NZ_FXXQ01000030.1"/>
</dbReference>
<dbReference type="Proteomes" id="UP000201838">
    <property type="component" value="Unassembled WGS sequence"/>
</dbReference>
<gene>
    <name evidence="2" type="ORF">BOA8489_03938</name>
</gene>
<evidence type="ECO:0000313" key="2">
    <source>
        <dbReference type="EMBL" id="SMX25794.1"/>
    </source>
</evidence>
<keyword evidence="3" id="KW-1185">Reference proteome</keyword>
<keyword evidence="1" id="KW-0732">Signal</keyword>
<protein>
    <recommendedName>
        <fullName evidence="4">EF-hand domain-containing protein</fullName>
    </recommendedName>
</protein>
<sequence>MSMNLGRHAAAIFVMAFFVSAPAAAGTEEEFGDLLEVGRTKDALVLAENWVRVENSQKAKFALGTAQFLYAIERLGNGFHAFGLGNAFSTGMWMDLADLPFLRVPVPANPDPQPVTYSGLRDLLERFGDDLSLADMTLAGIGPEEFDFALDFGAVSLDLDGDGQVGPNEHLVTLFSAVSQMRAPADGLLFDLDQSDAPWLRGYTHLLRAMTEFLLAHDWHQTFDETFHFLFPDSELKSSDIRRSATDALIFLEQHEPPTSYWEATRSYRWGDPNKPSRETWERTPQGREWAKWDEEYGTEYRRAENFLEYGGIADIVAFIHRFDWPIVDESRMENSRIHLLTMIDLSRENWRRVLQESDDKYEWLPSPRQTPRFPRMRVSQEVVEGWHRFLETAEDVLEGRKLIAHWRFLDKGVNVRLMFEDPGTFDPVMIAQGAAVIPYLEKGEMVSAQTAETMFDIFERGFFAYFVWFN</sequence>
<reference evidence="2 3" key="1">
    <citation type="submission" date="2017-05" db="EMBL/GenBank/DDBJ databases">
        <authorList>
            <person name="Song R."/>
            <person name="Chenine A.L."/>
            <person name="Ruprecht R.M."/>
        </authorList>
    </citation>
    <scope>NUCLEOTIDE SEQUENCE [LARGE SCALE GENOMIC DNA]</scope>
    <source>
        <strain evidence="2 3">CECT 8489</strain>
    </source>
</reference>
<accession>A0A238J7E2</accession>
<name>A0A238J7E2_9RHOB</name>
<evidence type="ECO:0008006" key="4">
    <source>
        <dbReference type="Google" id="ProtNLM"/>
    </source>
</evidence>
<organism evidence="2 3">
    <name type="scientific">Boseongicola aestuarii</name>
    <dbReference type="NCBI Taxonomy" id="1470561"/>
    <lineage>
        <taxon>Bacteria</taxon>
        <taxon>Pseudomonadati</taxon>
        <taxon>Pseudomonadota</taxon>
        <taxon>Alphaproteobacteria</taxon>
        <taxon>Rhodobacterales</taxon>
        <taxon>Paracoccaceae</taxon>
        <taxon>Boseongicola</taxon>
    </lineage>
</organism>
<dbReference type="EMBL" id="FXXQ01000030">
    <property type="protein sequence ID" value="SMX25794.1"/>
    <property type="molecule type" value="Genomic_DNA"/>
</dbReference>